<sequence>MLIFDKHLENYIDHSIKKQCDSEKTLKQKRIGCHFLFGSTLADDLLVAHAASCPLADAITSGDAAADQQIDPEWVADYGVRANRLLPGGVRIVGLLMIADKSFNNELRSFSRALNFIAKNSDALYAEVDSIKMAFVTVGSPLGVPKVVVFDAKRKSDGERPSKLSYNPLSWISVCSTAEFNLSVPLSPEDATKDFYSQFKATLSRFSKKLFCDETCLIDGKPLLPDDCPIGKSSKKGQCTVELVVDGNDECGEATITFATQVEILVDLNITAAVPSGSSARTIVLAAKEHLLKTLYHRAELHHESTEIIEDEGQDQLSIHQLPRVASVSIPTHPQIKVSECLFEKDSIDDARDSFRQLLLLDLEICDDEERHLNEDDLAKFSTGMNNEIVGNAPPKTVDSSAMDPSLLVGAFAVVLLAIMLFLGFKFLV</sequence>
<dbReference type="GO" id="GO:0008104">
    <property type="term" value="P:intracellular protein localization"/>
    <property type="evidence" value="ECO:0007669"/>
    <property type="project" value="TreeGrafter"/>
</dbReference>
<protein>
    <recommendedName>
        <fullName evidence="9">Odorant response abnormal protein 4</fullName>
    </recommendedName>
</protein>
<evidence type="ECO:0000256" key="5">
    <source>
        <dbReference type="ARBA" id="ARBA00023136"/>
    </source>
</evidence>
<dbReference type="GO" id="GO:0016020">
    <property type="term" value="C:membrane"/>
    <property type="evidence" value="ECO:0007669"/>
    <property type="project" value="UniProtKB-SubCell"/>
</dbReference>
<proteinExistence type="inferred from homology"/>
<dbReference type="Pfam" id="PF14778">
    <property type="entry name" value="ODR4-like"/>
    <property type="match status" value="1"/>
</dbReference>
<evidence type="ECO:0000313" key="7">
    <source>
        <dbReference type="EMBL" id="KAK0417670.1"/>
    </source>
</evidence>
<evidence type="ECO:0000256" key="2">
    <source>
        <dbReference type="ARBA" id="ARBA00010131"/>
    </source>
</evidence>
<dbReference type="PANTHER" id="PTHR33966">
    <property type="entry name" value="PROTEIN ODR-4 HOMOLOG"/>
    <property type="match status" value="1"/>
</dbReference>
<organism evidence="7 8">
    <name type="scientific">Steinernema hermaphroditum</name>
    <dbReference type="NCBI Taxonomy" id="289476"/>
    <lineage>
        <taxon>Eukaryota</taxon>
        <taxon>Metazoa</taxon>
        <taxon>Ecdysozoa</taxon>
        <taxon>Nematoda</taxon>
        <taxon>Chromadorea</taxon>
        <taxon>Rhabditida</taxon>
        <taxon>Tylenchina</taxon>
        <taxon>Panagrolaimomorpha</taxon>
        <taxon>Strongyloidoidea</taxon>
        <taxon>Steinernematidae</taxon>
        <taxon>Steinernema</taxon>
    </lineage>
</organism>
<evidence type="ECO:0000256" key="1">
    <source>
        <dbReference type="ARBA" id="ARBA00004370"/>
    </source>
</evidence>
<evidence type="ECO:0000313" key="8">
    <source>
        <dbReference type="Proteomes" id="UP001175271"/>
    </source>
</evidence>
<evidence type="ECO:0000256" key="4">
    <source>
        <dbReference type="ARBA" id="ARBA00022989"/>
    </source>
</evidence>
<dbReference type="Proteomes" id="UP001175271">
    <property type="component" value="Unassembled WGS sequence"/>
</dbReference>
<keyword evidence="4 6" id="KW-1133">Transmembrane helix</keyword>
<dbReference type="InterPro" id="IPR029454">
    <property type="entry name" value="ODR-4-like"/>
</dbReference>
<keyword evidence="5 6" id="KW-0472">Membrane</keyword>
<evidence type="ECO:0000256" key="6">
    <source>
        <dbReference type="SAM" id="Phobius"/>
    </source>
</evidence>
<dbReference type="AlphaFoldDB" id="A0AA39I4I3"/>
<gene>
    <name evidence="7" type="ORF">QR680_013141</name>
</gene>
<keyword evidence="8" id="KW-1185">Reference proteome</keyword>
<dbReference type="EMBL" id="JAUCMV010000002">
    <property type="protein sequence ID" value="KAK0417670.1"/>
    <property type="molecule type" value="Genomic_DNA"/>
</dbReference>
<comment type="similarity">
    <text evidence="2">Belongs to the ODR-4 family.</text>
</comment>
<comment type="caution">
    <text evidence="7">The sequence shown here is derived from an EMBL/GenBank/DDBJ whole genome shotgun (WGS) entry which is preliminary data.</text>
</comment>
<evidence type="ECO:0008006" key="9">
    <source>
        <dbReference type="Google" id="ProtNLM"/>
    </source>
</evidence>
<keyword evidence="3 6" id="KW-0812">Transmembrane</keyword>
<accession>A0AA39I4I3</accession>
<reference evidence="7" key="1">
    <citation type="submission" date="2023-06" db="EMBL/GenBank/DDBJ databases">
        <title>Genomic analysis of the entomopathogenic nematode Steinernema hermaphroditum.</title>
        <authorList>
            <person name="Schwarz E.M."/>
            <person name="Heppert J.K."/>
            <person name="Baniya A."/>
            <person name="Schwartz H.T."/>
            <person name="Tan C.-H."/>
            <person name="Antoshechkin I."/>
            <person name="Sternberg P.W."/>
            <person name="Goodrich-Blair H."/>
            <person name="Dillman A.R."/>
        </authorList>
    </citation>
    <scope>NUCLEOTIDE SEQUENCE</scope>
    <source>
        <strain evidence="7">PS9179</strain>
        <tissue evidence="7">Whole animal</tissue>
    </source>
</reference>
<name>A0AA39I4I3_9BILA</name>
<feature type="transmembrane region" description="Helical" evidence="6">
    <location>
        <begin position="407"/>
        <end position="428"/>
    </location>
</feature>
<comment type="subcellular location">
    <subcellularLocation>
        <location evidence="1">Membrane</location>
    </subcellularLocation>
</comment>
<evidence type="ECO:0000256" key="3">
    <source>
        <dbReference type="ARBA" id="ARBA00022692"/>
    </source>
</evidence>
<dbReference type="GO" id="GO:0012505">
    <property type="term" value="C:endomembrane system"/>
    <property type="evidence" value="ECO:0007669"/>
    <property type="project" value="TreeGrafter"/>
</dbReference>
<dbReference type="PANTHER" id="PTHR33966:SF1">
    <property type="entry name" value="PROTEIN ODR-4 HOMOLOG"/>
    <property type="match status" value="1"/>
</dbReference>